<dbReference type="EMBL" id="JAYWIO010000004">
    <property type="protein sequence ID" value="KAK7268226.1"/>
    <property type="molecule type" value="Genomic_DNA"/>
</dbReference>
<reference evidence="1 2" key="1">
    <citation type="submission" date="2024-01" db="EMBL/GenBank/DDBJ databases">
        <title>The genomes of 5 underutilized Papilionoideae crops provide insights into root nodulation and disease resistanc.</title>
        <authorList>
            <person name="Yuan L."/>
        </authorList>
    </citation>
    <scope>NUCLEOTIDE SEQUENCE [LARGE SCALE GENOMIC DNA]</scope>
    <source>
        <strain evidence="1">ZHUSHIDOU_FW_LH</strain>
        <tissue evidence="1">Leaf</tissue>
    </source>
</reference>
<accession>A0AAN9ICW6</accession>
<evidence type="ECO:0000313" key="1">
    <source>
        <dbReference type="EMBL" id="KAK7268226.1"/>
    </source>
</evidence>
<sequence length="93" mass="10617">MVLYWNLWMKIRCGVVGFTVVHHHLRRRCDSSATRGPCSHNVHWIVCNDHIASFFEICVLGSKIWCGSIPLGILLDGYGGETNCKNKRIVFEN</sequence>
<protein>
    <submittedName>
        <fullName evidence="1">Uncharacterized protein</fullName>
    </submittedName>
</protein>
<comment type="caution">
    <text evidence="1">The sequence shown here is derived from an EMBL/GenBank/DDBJ whole genome shotgun (WGS) entry which is preliminary data.</text>
</comment>
<dbReference type="Proteomes" id="UP001372338">
    <property type="component" value="Unassembled WGS sequence"/>
</dbReference>
<keyword evidence="2" id="KW-1185">Reference proteome</keyword>
<gene>
    <name evidence="1" type="ORF">RIF29_20921</name>
</gene>
<dbReference type="AlphaFoldDB" id="A0AAN9ICW6"/>
<organism evidence="1 2">
    <name type="scientific">Crotalaria pallida</name>
    <name type="common">Smooth rattlebox</name>
    <name type="synonym">Crotalaria striata</name>
    <dbReference type="NCBI Taxonomy" id="3830"/>
    <lineage>
        <taxon>Eukaryota</taxon>
        <taxon>Viridiplantae</taxon>
        <taxon>Streptophyta</taxon>
        <taxon>Embryophyta</taxon>
        <taxon>Tracheophyta</taxon>
        <taxon>Spermatophyta</taxon>
        <taxon>Magnoliopsida</taxon>
        <taxon>eudicotyledons</taxon>
        <taxon>Gunneridae</taxon>
        <taxon>Pentapetalae</taxon>
        <taxon>rosids</taxon>
        <taxon>fabids</taxon>
        <taxon>Fabales</taxon>
        <taxon>Fabaceae</taxon>
        <taxon>Papilionoideae</taxon>
        <taxon>50 kb inversion clade</taxon>
        <taxon>genistoids sensu lato</taxon>
        <taxon>core genistoids</taxon>
        <taxon>Crotalarieae</taxon>
        <taxon>Crotalaria</taxon>
    </lineage>
</organism>
<proteinExistence type="predicted"/>
<name>A0AAN9ICW6_CROPI</name>
<evidence type="ECO:0000313" key="2">
    <source>
        <dbReference type="Proteomes" id="UP001372338"/>
    </source>
</evidence>